<comment type="similarity">
    <text evidence="1">Belongs to the CinA family.</text>
</comment>
<dbReference type="RefSeq" id="WP_085560377.1">
    <property type="nucleotide sequence ID" value="NZ_FOAH01000002.1"/>
</dbReference>
<name>A0A1X7NQZ5_9LACT</name>
<dbReference type="OrthoDB" id="9801454at2"/>
<dbReference type="InterPro" id="IPR050101">
    <property type="entry name" value="CinA"/>
</dbReference>
<dbReference type="Gene3D" id="3.40.980.10">
    <property type="entry name" value="MoaB/Mog-like domain"/>
    <property type="match status" value="1"/>
</dbReference>
<dbReference type="SUPFAM" id="SSF53218">
    <property type="entry name" value="Molybdenum cofactor biosynthesis proteins"/>
    <property type="match status" value="1"/>
</dbReference>
<dbReference type="SUPFAM" id="SSF142433">
    <property type="entry name" value="CinA-like"/>
    <property type="match status" value="1"/>
</dbReference>
<dbReference type="NCBIfam" id="NF001813">
    <property type="entry name" value="PRK00549.1"/>
    <property type="match status" value="1"/>
</dbReference>
<dbReference type="Proteomes" id="UP000193435">
    <property type="component" value="Unassembled WGS sequence"/>
</dbReference>
<evidence type="ECO:0000259" key="2">
    <source>
        <dbReference type="SMART" id="SM00852"/>
    </source>
</evidence>
<dbReference type="InterPro" id="IPR008136">
    <property type="entry name" value="CinA_C"/>
</dbReference>
<accession>A0A1X7NQZ5</accession>
<reference evidence="3 4" key="1">
    <citation type="submission" date="2017-04" db="EMBL/GenBank/DDBJ databases">
        <authorList>
            <person name="Afonso C.L."/>
            <person name="Miller P.J."/>
            <person name="Scott M.A."/>
            <person name="Spackman E."/>
            <person name="Goraichik I."/>
            <person name="Dimitrov K.M."/>
            <person name="Suarez D.L."/>
            <person name="Swayne D.E."/>
        </authorList>
    </citation>
    <scope>NUCLEOTIDE SEQUENCE [LARGE SCALE GENOMIC DNA]</scope>
    <source>
        <strain evidence="3 4">LMG26642</strain>
    </source>
</reference>
<dbReference type="NCBIfam" id="TIGR00199">
    <property type="entry name" value="PncC_domain"/>
    <property type="match status" value="1"/>
</dbReference>
<dbReference type="PIRSF" id="PIRSF006728">
    <property type="entry name" value="CinA"/>
    <property type="match status" value="1"/>
</dbReference>
<dbReference type="PANTHER" id="PTHR13939:SF0">
    <property type="entry name" value="NMN AMIDOHYDROLASE-LIKE PROTEIN YFAY"/>
    <property type="match status" value="1"/>
</dbReference>
<dbReference type="AlphaFoldDB" id="A0A1X7NQZ5"/>
<dbReference type="InterPro" id="IPR001453">
    <property type="entry name" value="MoaB/Mog_dom"/>
</dbReference>
<dbReference type="CDD" id="cd00885">
    <property type="entry name" value="cinA"/>
    <property type="match status" value="1"/>
</dbReference>
<gene>
    <name evidence="1" type="primary">cinA</name>
    <name evidence="3" type="ORF">SAMN04488700_2360</name>
</gene>
<dbReference type="InterPro" id="IPR036425">
    <property type="entry name" value="MoaB/Mog-like_dom_sf"/>
</dbReference>
<evidence type="ECO:0000313" key="4">
    <source>
        <dbReference type="Proteomes" id="UP000193435"/>
    </source>
</evidence>
<dbReference type="InterPro" id="IPR041424">
    <property type="entry name" value="CinA_KH"/>
</dbReference>
<dbReference type="NCBIfam" id="TIGR00177">
    <property type="entry name" value="molyb_syn"/>
    <property type="match status" value="1"/>
</dbReference>
<dbReference type="InterPro" id="IPR008135">
    <property type="entry name" value="Competence-induced_CinA"/>
</dbReference>
<dbReference type="Pfam" id="PF00994">
    <property type="entry name" value="MoCF_biosynth"/>
    <property type="match status" value="1"/>
</dbReference>
<dbReference type="Pfam" id="PF18146">
    <property type="entry name" value="CinA_KH"/>
    <property type="match status" value="1"/>
</dbReference>
<dbReference type="PANTHER" id="PTHR13939">
    <property type="entry name" value="NICOTINAMIDE-NUCLEOTIDE AMIDOHYDROLASE PNCC"/>
    <property type="match status" value="1"/>
</dbReference>
<protein>
    <recommendedName>
        <fullName evidence="1">Putative competence-damage inducible protein</fullName>
    </recommendedName>
</protein>
<sequence length="413" mass="45746">MNAEIIAIGTELLLGQVVNTNATFLSKELATLGIEVYHQSVVGDNPKRLKEAIELAEKRSELVILTGGLGPTKDDVTKQVVAEHLGKELVIDEAAMKKIRLFHKQRKHPMTENNQLQALIIEGSVVLKNNNGLAVGMFLNLENQSFLLLPGPPHELEKMFEQEVKPLLLKQTSKETVLLSRVLRFYGIGESRLVTLIDDLIENQLNPTLASYTGKYEVSLRLTANGSSNTECEKKLDNLEAIIRERAGDYIYGYGDDNSLVEVVSKLIKEKKLTLSAAESLTGGAFQSMLTSTSGASEFFEGGLVTYSNRIKEEQLNVDRKIIDQFGVVSSQCAIKMAENVRQLFNSDIGISFTGVAGPLELENKKPGTVWIGIAVKNKETYAKCFNFEGDRNKNRELSVLSGLHLIYRDLLD</sequence>
<dbReference type="InterPro" id="IPR036653">
    <property type="entry name" value="CinA-like_C"/>
</dbReference>
<evidence type="ECO:0000256" key="1">
    <source>
        <dbReference type="HAMAP-Rule" id="MF_00226"/>
    </source>
</evidence>
<proteinExistence type="inferred from homology"/>
<dbReference type="SMART" id="SM00852">
    <property type="entry name" value="MoCF_biosynth"/>
    <property type="match status" value="1"/>
</dbReference>
<dbReference type="NCBIfam" id="TIGR00200">
    <property type="entry name" value="cinA_nterm"/>
    <property type="match status" value="1"/>
</dbReference>
<dbReference type="Pfam" id="PF02464">
    <property type="entry name" value="CinA"/>
    <property type="match status" value="1"/>
</dbReference>
<dbReference type="HAMAP" id="MF_00226_B">
    <property type="entry name" value="CinA_B"/>
    <property type="match status" value="1"/>
</dbReference>
<organism evidence="3 4">
    <name type="scientific">Carnobacterium iners</name>
    <dbReference type="NCBI Taxonomy" id="1073423"/>
    <lineage>
        <taxon>Bacteria</taxon>
        <taxon>Bacillati</taxon>
        <taxon>Bacillota</taxon>
        <taxon>Bacilli</taxon>
        <taxon>Lactobacillales</taxon>
        <taxon>Carnobacteriaceae</taxon>
        <taxon>Carnobacterium</taxon>
    </lineage>
</organism>
<dbReference type="EMBL" id="FXBJ01000002">
    <property type="protein sequence ID" value="SMH40430.1"/>
    <property type="molecule type" value="Genomic_DNA"/>
</dbReference>
<dbReference type="Gene3D" id="3.90.950.20">
    <property type="entry name" value="CinA-like"/>
    <property type="match status" value="1"/>
</dbReference>
<keyword evidence="4" id="KW-1185">Reference proteome</keyword>
<dbReference type="STRING" id="1073423.SAMN04488700_2360"/>
<dbReference type="Gene3D" id="3.30.70.2860">
    <property type="match status" value="1"/>
</dbReference>
<evidence type="ECO:0000313" key="3">
    <source>
        <dbReference type="EMBL" id="SMH40430.1"/>
    </source>
</evidence>
<feature type="domain" description="MoaB/Mog" evidence="2">
    <location>
        <begin position="4"/>
        <end position="170"/>
    </location>
</feature>